<gene>
    <name evidence="2" type="ORF">QJT80_14455</name>
</gene>
<dbReference type="KEGG" id="tdu:QJT80_14455"/>
<proteinExistence type="predicted"/>
<dbReference type="EC" id="2.1.1.107" evidence="2"/>
<keyword evidence="1" id="KW-0812">Transmembrane</keyword>
<organism evidence="2">
    <name type="scientific">Candidatus Thiocaldithrix dubininis</name>
    <dbReference type="NCBI Taxonomy" id="3080823"/>
    <lineage>
        <taxon>Bacteria</taxon>
        <taxon>Pseudomonadati</taxon>
        <taxon>Pseudomonadota</taxon>
        <taxon>Gammaproteobacteria</taxon>
        <taxon>Thiotrichales</taxon>
        <taxon>Thiotrichaceae</taxon>
        <taxon>Candidatus Thiocaldithrix</taxon>
    </lineage>
</organism>
<evidence type="ECO:0000313" key="2">
    <source>
        <dbReference type="EMBL" id="WGZ90674.1"/>
    </source>
</evidence>
<dbReference type="EMBL" id="CP124755">
    <property type="protein sequence ID" value="WGZ90674.1"/>
    <property type="molecule type" value="Genomic_DNA"/>
</dbReference>
<accession>A0AA95KE10</accession>
<keyword evidence="1" id="KW-0472">Membrane</keyword>
<keyword evidence="2" id="KW-0489">Methyltransferase</keyword>
<dbReference type="GO" id="GO:0004851">
    <property type="term" value="F:uroporphyrin-III C-methyltransferase activity"/>
    <property type="evidence" value="ECO:0007669"/>
    <property type="project" value="UniProtKB-EC"/>
</dbReference>
<reference evidence="2" key="2">
    <citation type="submission" date="2023-04" db="EMBL/GenBank/DDBJ databases">
        <authorList>
            <person name="Beletskiy A.V."/>
            <person name="Mardanov A.V."/>
            <person name="Ravin N.V."/>
        </authorList>
    </citation>
    <scope>NUCLEOTIDE SEQUENCE</scope>
    <source>
        <strain evidence="2">GKL-01</strain>
    </source>
</reference>
<name>A0AA95KE10_9GAMM</name>
<dbReference type="PANTHER" id="PTHR38043">
    <property type="entry name" value="PROTEIN HEMX"/>
    <property type="match status" value="1"/>
</dbReference>
<dbReference type="GO" id="GO:0032259">
    <property type="term" value="P:methylation"/>
    <property type="evidence" value="ECO:0007669"/>
    <property type="project" value="UniProtKB-KW"/>
</dbReference>
<keyword evidence="2" id="KW-0808">Transferase</keyword>
<dbReference type="InterPro" id="IPR007470">
    <property type="entry name" value="HemX"/>
</dbReference>
<dbReference type="Proteomes" id="UP001300672">
    <property type="component" value="Chromosome"/>
</dbReference>
<protein>
    <submittedName>
        <fullName evidence="2">Uroporphyrinogen-III C-methyltransferase</fullName>
        <ecNumber evidence="2">2.1.1.107</ecNumber>
    </submittedName>
</protein>
<reference evidence="2" key="1">
    <citation type="journal article" date="2023" name="Int. J. Mol. Sci.">
        <title>Metagenomics Revealed a New Genus 'Candidatus Thiocaldithrix dubininis' gen. nov., sp. nov. and a New Species 'Candidatus Thiothrix putei' sp. nov. in the Family Thiotrichaceae, Some Members of Which Have Traits of Both Na+- and H+-Motive Energetics.</title>
        <authorList>
            <person name="Ravin N.V."/>
            <person name="Muntyan M.S."/>
            <person name="Smolyakov D.D."/>
            <person name="Rudenko T.S."/>
            <person name="Beletsky A.V."/>
            <person name="Mardanov A.V."/>
            <person name="Grabovich M.Y."/>
        </authorList>
    </citation>
    <scope>NUCLEOTIDE SEQUENCE</scope>
    <source>
        <strain evidence="2">GKL-01</strain>
    </source>
</reference>
<dbReference type="Pfam" id="PF04375">
    <property type="entry name" value="HemX"/>
    <property type="match status" value="1"/>
</dbReference>
<keyword evidence="1" id="KW-1133">Transmembrane helix</keyword>
<evidence type="ECO:0000256" key="1">
    <source>
        <dbReference type="SAM" id="Phobius"/>
    </source>
</evidence>
<dbReference type="PANTHER" id="PTHR38043:SF1">
    <property type="entry name" value="PROTEIN HEMX"/>
    <property type="match status" value="1"/>
</dbReference>
<feature type="transmembrane region" description="Helical" evidence="1">
    <location>
        <begin position="25"/>
        <end position="46"/>
    </location>
</feature>
<sequence length="420" mass="46982">MIDKPITTNSQSLSSIEKARPKTQWFTLFIAMLALLFSVAAIAAGYKHWQRTIDKVRVNQLAISDLKNELATLRKTTDSSSIRDEFAKTVQDSQEQQETTVKALQTLQTQTAQTADSINAQLTQLGSLQVRLQPNTPEQANEWLVKQAELLLQTANREFAINQQPALALQAFKQADETLAQVSDASYLPVRTQLSNDMNTVQNFKPLNIQENVQKINEWTEQIAALNPTHLQNSSLEIQVEQQTESKQSSDWESYKQQAFDKLDKAIVIKRLDQPLQTEMNVESQRLATTLLQLRLENAKTLLLTRQTEAFRAQLALIQQILKQYDKDNKLTAMQEGVKNLSQLDLNPSLPDISGSLKQLEVVHQAAMAMVNKQASDTAKIGAVPSTSVTEKPAEAVKAEAKKLEANVDVAKPNNNEKKP</sequence>
<dbReference type="AlphaFoldDB" id="A0AA95KE10"/>